<accession>A0AAV4S8S3</accession>
<dbReference type="EMBL" id="BPLR01009168">
    <property type="protein sequence ID" value="GIY30055.1"/>
    <property type="molecule type" value="Genomic_DNA"/>
</dbReference>
<comment type="caution">
    <text evidence="1">The sequence shown here is derived from an EMBL/GenBank/DDBJ whole genome shotgun (WGS) entry which is preliminary data.</text>
</comment>
<dbReference type="Proteomes" id="UP001054945">
    <property type="component" value="Unassembled WGS sequence"/>
</dbReference>
<gene>
    <name evidence="1" type="ORF">CEXT_713881</name>
</gene>
<reference evidence="1 2" key="1">
    <citation type="submission" date="2021-06" db="EMBL/GenBank/DDBJ databases">
        <title>Caerostris extrusa draft genome.</title>
        <authorList>
            <person name="Kono N."/>
            <person name="Arakawa K."/>
        </authorList>
    </citation>
    <scope>NUCLEOTIDE SEQUENCE [LARGE SCALE GENOMIC DNA]</scope>
</reference>
<proteinExistence type="predicted"/>
<keyword evidence="2" id="KW-1185">Reference proteome</keyword>
<protein>
    <submittedName>
        <fullName evidence="1">Uncharacterized protein</fullName>
    </submittedName>
</protein>
<dbReference type="AlphaFoldDB" id="A0AAV4S8S3"/>
<name>A0AAV4S8S3_CAEEX</name>
<organism evidence="1 2">
    <name type="scientific">Caerostris extrusa</name>
    <name type="common">Bark spider</name>
    <name type="synonym">Caerostris bankana</name>
    <dbReference type="NCBI Taxonomy" id="172846"/>
    <lineage>
        <taxon>Eukaryota</taxon>
        <taxon>Metazoa</taxon>
        <taxon>Ecdysozoa</taxon>
        <taxon>Arthropoda</taxon>
        <taxon>Chelicerata</taxon>
        <taxon>Arachnida</taxon>
        <taxon>Araneae</taxon>
        <taxon>Araneomorphae</taxon>
        <taxon>Entelegynae</taxon>
        <taxon>Araneoidea</taxon>
        <taxon>Araneidae</taxon>
        <taxon>Caerostris</taxon>
    </lineage>
</organism>
<sequence length="78" mass="8604">MFLIPPLEDIRSGGGFVARWMAFPLDDLGDEQVILPSVEDVHPGLLRVCFKSFGTENVFSLTSSLVWLITSYSQQTAG</sequence>
<evidence type="ECO:0000313" key="2">
    <source>
        <dbReference type="Proteomes" id="UP001054945"/>
    </source>
</evidence>
<evidence type="ECO:0000313" key="1">
    <source>
        <dbReference type="EMBL" id="GIY30055.1"/>
    </source>
</evidence>